<evidence type="ECO:0000256" key="6">
    <source>
        <dbReference type="SAM" id="Phobius"/>
    </source>
</evidence>
<dbReference type="Pfam" id="PF13520">
    <property type="entry name" value="AA_permease_2"/>
    <property type="match status" value="1"/>
</dbReference>
<feature type="transmembrane region" description="Helical" evidence="6">
    <location>
        <begin position="69"/>
        <end position="93"/>
    </location>
</feature>
<feature type="transmembrane region" description="Helical" evidence="6">
    <location>
        <begin position="344"/>
        <end position="366"/>
    </location>
</feature>
<comment type="subcellular location">
    <subcellularLocation>
        <location evidence="1">Cell membrane</location>
        <topology evidence="1">Multi-pass membrane protein</topology>
    </subcellularLocation>
</comment>
<keyword evidence="3 6" id="KW-0812">Transmembrane</keyword>
<dbReference type="Gene3D" id="1.20.1740.10">
    <property type="entry name" value="Amino acid/polyamine transporter I"/>
    <property type="match status" value="1"/>
</dbReference>
<feature type="transmembrane region" description="Helical" evidence="6">
    <location>
        <begin position="203"/>
        <end position="223"/>
    </location>
</feature>
<evidence type="ECO:0008006" key="10">
    <source>
        <dbReference type="Google" id="ProtNLM"/>
    </source>
</evidence>
<proteinExistence type="predicted"/>
<feature type="transmembrane region" description="Helical" evidence="6">
    <location>
        <begin position="452"/>
        <end position="471"/>
    </location>
</feature>
<evidence type="ECO:0000313" key="9">
    <source>
        <dbReference type="Proteomes" id="UP000663860"/>
    </source>
</evidence>
<feature type="transmembrane region" description="Helical" evidence="6">
    <location>
        <begin position="406"/>
        <end position="431"/>
    </location>
</feature>
<keyword evidence="2" id="KW-1003">Cell membrane</keyword>
<dbReference type="PANTHER" id="PTHR42770:SF11">
    <property type="entry name" value="INNER MEMBRANE TRANSPORT PROTEIN YBAT"/>
    <property type="match status" value="1"/>
</dbReference>
<dbReference type="Proteomes" id="UP000663860">
    <property type="component" value="Unassembled WGS sequence"/>
</dbReference>
<comment type="caution">
    <text evidence="7">The sequence shown here is derived from an EMBL/GenBank/DDBJ whole genome shotgun (WGS) entry which is preliminary data.</text>
</comment>
<feature type="transmembrane region" description="Helical" evidence="6">
    <location>
        <begin position="169"/>
        <end position="191"/>
    </location>
</feature>
<dbReference type="EMBL" id="CAJNOE010000002">
    <property type="protein sequence ID" value="CAF0712967.1"/>
    <property type="molecule type" value="Genomic_DNA"/>
</dbReference>
<evidence type="ECO:0000256" key="2">
    <source>
        <dbReference type="ARBA" id="ARBA00022475"/>
    </source>
</evidence>
<evidence type="ECO:0000313" key="8">
    <source>
        <dbReference type="EMBL" id="CAF3843247.1"/>
    </source>
</evidence>
<feature type="transmembrane region" description="Helical" evidence="6">
    <location>
        <begin position="292"/>
        <end position="311"/>
    </location>
</feature>
<feature type="transmembrane region" description="Helical" evidence="6">
    <location>
        <begin position="124"/>
        <end position="148"/>
    </location>
</feature>
<gene>
    <name evidence="7" type="ORF">IZO911_LOCUS273</name>
    <name evidence="8" type="ORF">KXQ929_LOCUS19623</name>
</gene>
<feature type="transmembrane region" description="Helical" evidence="6">
    <location>
        <begin position="100"/>
        <end position="118"/>
    </location>
</feature>
<organism evidence="7 9">
    <name type="scientific">Adineta steineri</name>
    <dbReference type="NCBI Taxonomy" id="433720"/>
    <lineage>
        <taxon>Eukaryota</taxon>
        <taxon>Metazoa</taxon>
        <taxon>Spiralia</taxon>
        <taxon>Gnathifera</taxon>
        <taxon>Rotifera</taxon>
        <taxon>Eurotatoria</taxon>
        <taxon>Bdelloidea</taxon>
        <taxon>Adinetida</taxon>
        <taxon>Adinetidae</taxon>
        <taxon>Adineta</taxon>
    </lineage>
</organism>
<sequence>MEYPDKKIEEVHSDGDEGNVLVVSSVLENREKLKRSIRWLDAFWVSSGVPALVLFSIGAITATVGNPSWFVWTSSIIIGFLQSFVYAEIAGLFPNKSGGASIYGAIAWVRYGKILAPISVWCNWFAWSPVLAIGTGLSAGYILSMFNSDALINTWKFKIVSLHFIKTDLSLRIDSTFVIGAILMLIVFGIQHRGILSAARIQMIFAICSLLPLIILGIVPFFMGKFHSKNFIPFVPLMRDATNNVTSGSWDRTGITLFAGGMFIAAWSTYGFETAVCYTSEFKNPGSDTFKAILSSGLLCLFVFTLIPITFQGTLGLKRMLDPDIYNGMGVAKAMADMIGAGNIMINIVVVLLLLSLLLSIMTAMAGSSRTLYQGSIDGWLPKFLSHVNQYGAPTSAMWTDLSFNLILLLMSDYVFILAASNVGYIIFIFMNLNAVWIHRMDRPQWKRPFKAPIWLLLISVILSYVNLVFLGMGSDIWGTGTLLTGLIFSSLVIPVFLFRHYIQDKGTFPLSVTDDNNLDDDKSVTNHAGILPYLALGMGIVVVIVSRLLAKY</sequence>
<dbReference type="GO" id="GO:0005886">
    <property type="term" value="C:plasma membrane"/>
    <property type="evidence" value="ECO:0007669"/>
    <property type="project" value="UniProtKB-SubCell"/>
</dbReference>
<dbReference type="InterPro" id="IPR050367">
    <property type="entry name" value="APC_superfamily"/>
</dbReference>
<feature type="transmembrane region" description="Helical" evidence="6">
    <location>
        <begin position="477"/>
        <end position="499"/>
    </location>
</feature>
<feature type="transmembrane region" description="Helical" evidence="6">
    <location>
        <begin position="254"/>
        <end position="272"/>
    </location>
</feature>
<keyword evidence="4 6" id="KW-1133">Transmembrane helix</keyword>
<protein>
    <recommendedName>
        <fullName evidence="10">Amino acid permease</fullName>
    </recommendedName>
</protein>
<keyword evidence="5 6" id="KW-0472">Membrane</keyword>
<evidence type="ECO:0000256" key="3">
    <source>
        <dbReference type="ARBA" id="ARBA00022692"/>
    </source>
</evidence>
<dbReference type="GO" id="GO:0022857">
    <property type="term" value="F:transmembrane transporter activity"/>
    <property type="evidence" value="ECO:0007669"/>
    <property type="project" value="InterPro"/>
</dbReference>
<dbReference type="AlphaFoldDB" id="A0A813MEL5"/>
<evidence type="ECO:0000256" key="5">
    <source>
        <dbReference type="ARBA" id="ARBA00023136"/>
    </source>
</evidence>
<name>A0A813MEL5_9BILA</name>
<reference evidence="7" key="1">
    <citation type="submission" date="2021-02" db="EMBL/GenBank/DDBJ databases">
        <authorList>
            <person name="Nowell W R."/>
        </authorList>
    </citation>
    <scope>NUCLEOTIDE SEQUENCE</scope>
</reference>
<feature type="transmembrane region" description="Helical" evidence="6">
    <location>
        <begin position="531"/>
        <end position="551"/>
    </location>
</feature>
<evidence type="ECO:0000256" key="4">
    <source>
        <dbReference type="ARBA" id="ARBA00022989"/>
    </source>
</evidence>
<dbReference type="InterPro" id="IPR002293">
    <property type="entry name" value="AA/rel_permease1"/>
</dbReference>
<dbReference type="Proteomes" id="UP000663868">
    <property type="component" value="Unassembled WGS sequence"/>
</dbReference>
<feature type="transmembrane region" description="Helical" evidence="6">
    <location>
        <begin position="42"/>
        <end position="63"/>
    </location>
</feature>
<evidence type="ECO:0000256" key="1">
    <source>
        <dbReference type="ARBA" id="ARBA00004651"/>
    </source>
</evidence>
<dbReference type="PIRSF" id="PIRSF006060">
    <property type="entry name" value="AA_transporter"/>
    <property type="match status" value="1"/>
</dbReference>
<evidence type="ECO:0000313" key="7">
    <source>
        <dbReference type="EMBL" id="CAF0712967.1"/>
    </source>
</evidence>
<dbReference type="PANTHER" id="PTHR42770">
    <property type="entry name" value="AMINO ACID TRANSPORTER-RELATED"/>
    <property type="match status" value="1"/>
</dbReference>
<dbReference type="EMBL" id="CAJOBB010001338">
    <property type="protein sequence ID" value="CAF3843247.1"/>
    <property type="molecule type" value="Genomic_DNA"/>
</dbReference>
<accession>A0A813MEL5</accession>